<dbReference type="EMBL" id="JADWDJ010000002">
    <property type="protein sequence ID" value="KAG5284981.1"/>
    <property type="molecule type" value="Genomic_DNA"/>
</dbReference>
<dbReference type="AlphaFoldDB" id="A0AAV6HHF0"/>
<keyword evidence="3" id="KW-1185">Reference proteome</keyword>
<evidence type="ECO:0000313" key="2">
    <source>
        <dbReference type="EMBL" id="KAG5284981.1"/>
    </source>
</evidence>
<reference evidence="2" key="1">
    <citation type="submission" date="2020-10" db="EMBL/GenBank/DDBJ databases">
        <title>Chromosome-scale genome assembly of the Allis shad, Alosa alosa.</title>
        <authorList>
            <person name="Margot Z."/>
            <person name="Christophe K."/>
            <person name="Cabau C."/>
            <person name="Louis A."/>
            <person name="Berthelot C."/>
            <person name="Parey E."/>
            <person name="Roest Crollius H."/>
            <person name="Montfort J."/>
            <person name="Robinson-Rechavi M."/>
            <person name="Bucao C."/>
            <person name="Bouchez O."/>
            <person name="Gislard M."/>
            <person name="Lluch J."/>
            <person name="Milhes M."/>
            <person name="Lampietro C."/>
            <person name="Lopez Roques C."/>
            <person name="Donnadieu C."/>
            <person name="Braasch I."/>
            <person name="Desvignes T."/>
            <person name="Postlethwait J."/>
            <person name="Bobe J."/>
            <person name="Guiguen Y."/>
        </authorList>
    </citation>
    <scope>NUCLEOTIDE SEQUENCE</scope>
    <source>
        <strain evidence="2">M-15738</strain>
        <tissue evidence="2">Blood</tissue>
    </source>
</reference>
<gene>
    <name evidence="2" type="ORF">AALO_G00032650</name>
</gene>
<evidence type="ECO:0000313" key="3">
    <source>
        <dbReference type="Proteomes" id="UP000823561"/>
    </source>
</evidence>
<proteinExistence type="predicted"/>
<evidence type="ECO:0000256" key="1">
    <source>
        <dbReference type="SAM" id="MobiDB-lite"/>
    </source>
</evidence>
<comment type="caution">
    <text evidence="2">The sequence shown here is derived from an EMBL/GenBank/DDBJ whole genome shotgun (WGS) entry which is preliminary data.</text>
</comment>
<name>A0AAV6HHF0_9TELE</name>
<accession>A0AAV6HHF0</accession>
<organism evidence="2 3">
    <name type="scientific">Alosa alosa</name>
    <name type="common">allis shad</name>
    <dbReference type="NCBI Taxonomy" id="278164"/>
    <lineage>
        <taxon>Eukaryota</taxon>
        <taxon>Metazoa</taxon>
        <taxon>Chordata</taxon>
        <taxon>Craniata</taxon>
        <taxon>Vertebrata</taxon>
        <taxon>Euteleostomi</taxon>
        <taxon>Actinopterygii</taxon>
        <taxon>Neopterygii</taxon>
        <taxon>Teleostei</taxon>
        <taxon>Clupei</taxon>
        <taxon>Clupeiformes</taxon>
        <taxon>Clupeoidei</taxon>
        <taxon>Clupeidae</taxon>
        <taxon>Alosa</taxon>
    </lineage>
</organism>
<protein>
    <submittedName>
        <fullName evidence="2">Uncharacterized protein</fullName>
    </submittedName>
</protein>
<dbReference type="Proteomes" id="UP000823561">
    <property type="component" value="Chromosome 2"/>
</dbReference>
<sequence length="73" mass="8315">MSVHQEEASELDESASDKIRRKPRIPNLVHRFFSSTLPQPEDPPVKTRRSQRLANPSLSHEDCDDPLLPLLSV</sequence>
<feature type="region of interest" description="Disordered" evidence="1">
    <location>
        <begin position="1"/>
        <end position="73"/>
    </location>
</feature>